<comment type="caution">
    <text evidence="12">The sequence shown here is derived from an EMBL/GenBank/DDBJ whole genome shotgun (WGS) entry which is preliminary data.</text>
</comment>
<dbReference type="InterPro" id="IPR000276">
    <property type="entry name" value="GPCR_Rhodpsn"/>
</dbReference>
<dbReference type="GO" id="GO:0005886">
    <property type="term" value="C:plasma membrane"/>
    <property type="evidence" value="ECO:0007669"/>
    <property type="project" value="UniProtKB-SubCell"/>
</dbReference>
<keyword evidence="3" id="KW-1003">Cell membrane</keyword>
<dbReference type="PANTHER" id="PTHR24229">
    <property type="entry name" value="NEUROPEPTIDES RECEPTOR"/>
    <property type="match status" value="1"/>
</dbReference>
<dbReference type="Gene3D" id="1.20.1070.10">
    <property type="entry name" value="Rhodopsin 7-helix transmembrane proteins"/>
    <property type="match status" value="1"/>
</dbReference>
<evidence type="ECO:0000256" key="5">
    <source>
        <dbReference type="ARBA" id="ARBA00022989"/>
    </source>
</evidence>
<keyword evidence="4 10" id="KW-0812">Transmembrane</keyword>
<evidence type="ECO:0000259" key="11">
    <source>
        <dbReference type="PROSITE" id="PS50262"/>
    </source>
</evidence>
<dbReference type="EMBL" id="VIIS01000307">
    <property type="protein sequence ID" value="KAF0310494.1"/>
    <property type="molecule type" value="Genomic_DNA"/>
</dbReference>
<evidence type="ECO:0000256" key="6">
    <source>
        <dbReference type="ARBA" id="ARBA00023040"/>
    </source>
</evidence>
<dbReference type="SUPFAM" id="SSF81321">
    <property type="entry name" value="Family A G protein-coupled receptor-like"/>
    <property type="match status" value="1"/>
</dbReference>
<dbReference type="PRINTS" id="PR00237">
    <property type="entry name" value="GPCRRHODOPSN"/>
</dbReference>
<dbReference type="GO" id="GO:0043005">
    <property type="term" value="C:neuron projection"/>
    <property type="evidence" value="ECO:0007669"/>
    <property type="project" value="TreeGrafter"/>
</dbReference>
<dbReference type="Proteomes" id="UP000440578">
    <property type="component" value="Unassembled WGS sequence"/>
</dbReference>
<feature type="transmembrane region" description="Helical" evidence="10">
    <location>
        <begin position="212"/>
        <end position="237"/>
    </location>
</feature>
<feature type="domain" description="G-protein coupled receptors family 1 profile" evidence="11">
    <location>
        <begin position="140"/>
        <end position="325"/>
    </location>
</feature>
<reference evidence="12 13" key="1">
    <citation type="submission" date="2019-07" db="EMBL/GenBank/DDBJ databases">
        <title>Draft genome assembly of a fouling barnacle, Amphibalanus amphitrite (Darwin, 1854): The first reference genome for Thecostraca.</title>
        <authorList>
            <person name="Kim W."/>
        </authorList>
    </citation>
    <scope>NUCLEOTIDE SEQUENCE [LARGE SCALE GENOMIC DNA]</scope>
    <source>
        <strain evidence="12">SNU_AA5</strain>
        <tissue evidence="12">Soma without cirri and trophi</tissue>
    </source>
</reference>
<gene>
    <name evidence="12" type="primary">Oprk1</name>
    <name evidence="12" type="ORF">FJT64_018501</name>
</gene>
<dbReference type="PROSITE" id="PS50262">
    <property type="entry name" value="G_PROTEIN_RECEP_F1_2"/>
    <property type="match status" value="1"/>
</dbReference>
<organism evidence="12 13">
    <name type="scientific">Amphibalanus amphitrite</name>
    <name type="common">Striped barnacle</name>
    <name type="synonym">Balanus amphitrite</name>
    <dbReference type="NCBI Taxonomy" id="1232801"/>
    <lineage>
        <taxon>Eukaryota</taxon>
        <taxon>Metazoa</taxon>
        <taxon>Ecdysozoa</taxon>
        <taxon>Arthropoda</taxon>
        <taxon>Crustacea</taxon>
        <taxon>Multicrustacea</taxon>
        <taxon>Cirripedia</taxon>
        <taxon>Thoracica</taxon>
        <taxon>Thoracicalcarea</taxon>
        <taxon>Balanomorpha</taxon>
        <taxon>Balanoidea</taxon>
        <taxon>Balanidae</taxon>
        <taxon>Amphibalaninae</taxon>
        <taxon>Amphibalanus</taxon>
    </lineage>
</organism>
<feature type="transmembrane region" description="Helical" evidence="10">
    <location>
        <begin position="308"/>
        <end position="328"/>
    </location>
</feature>
<dbReference type="GO" id="GO:0042923">
    <property type="term" value="F:neuropeptide binding"/>
    <property type="evidence" value="ECO:0007669"/>
    <property type="project" value="TreeGrafter"/>
</dbReference>
<evidence type="ECO:0000256" key="7">
    <source>
        <dbReference type="ARBA" id="ARBA00023136"/>
    </source>
</evidence>
<evidence type="ECO:0000256" key="4">
    <source>
        <dbReference type="ARBA" id="ARBA00022692"/>
    </source>
</evidence>
<dbReference type="AlphaFoldDB" id="A0A6A4X3A1"/>
<evidence type="ECO:0000256" key="2">
    <source>
        <dbReference type="ARBA" id="ARBA00010663"/>
    </source>
</evidence>
<comment type="similarity">
    <text evidence="2">Belongs to the G-protein coupled receptor 1 family.</text>
</comment>
<dbReference type="PANTHER" id="PTHR24229:SF40">
    <property type="entry name" value="ALLATOSTATIN C RECEPTOR 1-RELATED"/>
    <property type="match status" value="1"/>
</dbReference>
<evidence type="ECO:0000256" key="8">
    <source>
        <dbReference type="ARBA" id="ARBA00023170"/>
    </source>
</evidence>
<evidence type="ECO:0000256" key="9">
    <source>
        <dbReference type="ARBA" id="ARBA00023224"/>
    </source>
</evidence>
<keyword evidence="9" id="KW-0807">Transducer</keyword>
<feature type="transmembrane region" description="Helical" evidence="10">
    <location>
        <begin position="162"/>
        <end position="183"/>
    </location>
</feature>
<name>A0A6A4X3A1_AMPAM</name>
<dbReference type="GO" id="GO:0007218">
    <property type="term" value="P:neuropeptide signaling pathway"/>
    <property type="evidence" value="ECO:0007669"/>
    <property type="project" value="TreeGrafter"/>
</dbReference>
<comment type="subcellular location">
    <subcellularLocation>
        <location evidence="1">Cell membrane</location>
        <topology evidence="1">Multi-pass membrane protein</topology>
    </subcellularLocation>
</comment>
<feature type="transmembrane region" description="Helical" evidence="10">
    <location>
        <begin position="107"/>
        <end position="126"/>
    </location>
</feature>
<keyword evidence="5 10" id="KW-1133">Transmembrane helix</keyword>
<evidence type="ECO:0000256" key="1">
    <source>
        <dbReference type="ARBA" id="ARBA00004651"/>
    </source>
</evidence>
<keyword evidence="8 12" id="KW-0675">Receptor</keyword>
<evidence type="ECO:0000313" key="12">
    <source>
        <dbReference type="EMBL" id="KAF0310494.1"/>
    </source>
</evidence>
<evidence type="ECO:0000313" key="13">
    <source>
        <dbReference type="Proteomes" id="UP000440578"/>
    </source>
</evidence>
<dbReference type="InterPro" id="IPR017452">
    <property type="entry name" value="GPCR_Rhodpsn_7TM"/>
</dbReference>
<keyword evidence="7 10" id="KW-0472">Membrane</keyword>
<protein>
    <submittedName>
        <fullName evidence="12">Kappa-type opioid receptor</fullName>
    </submittedName>
</protein>
<proteinExistence type="inferred from homology"/>
<dbReference type="Pfam" id="PF00001">
    <property type="entry name" value="7tm_1"/>
    <property type="match status" value="1"/>
</dbReference>
<evidence type="ECO:0000256" key="3">
    <source>
        <dbReference type="ARBA" id="ARBA00022475"/>
    </source>
</evidence>
<keyword evidence="13" id="KW-1185">Reference proteome</keyword>
<dbReference type="GO" id="GO:0004930">
    <property type="term" value="F:G protein-coupled receptor activity"/>
    <property type="evidence" value="ECO:0007669"/>
    <property type="project" value="UniProtKB-KW"/>
</dbReference>
<keyword evidence="6" id="KW-0297">G-protein coupled receptor</keyword>
<accession>A0A6A4X3A1</accession>
<feature type="transmembrane region" description="Helical" evidence="10">
    <location>
        <begin position="268"/>
        <end position="288"/>
    </location>
</feature>
<sequence>MILHPHFLPKCFQLIAMDQYLTTTGLDDLATTWASTLGSSSLSTSSFTTSSLETSSLTTSTSTASPFANCTDLVDPPVCNITACNFGHGCIIDFSTMDMDPWRVMEPWRLALFGVGLALTTVPGVIGNVLVISIILSNNISVISVDRLWGLMRPFHRQIPPLAIKAIMLSTWVVAAAIAFYPAQFNKYSKRQYRDFLDIMCEQTNISRMRTYWWVVCVFLIWIPAIILFTCFVIIFIKMRRLKASNKKSGHHRFVSPATRARQRAVRLVFAMFVTFFICWTPFLVYVLQYQLATTTHDNGKPWEELYYASHFMMHLVPVINPVLYALLHENFRRAATVTCPWLPSKVRTLRI</sequence>
<evidence type="ECO:0000256" key="10">
    <source>
        <dbReference type="SAM" id="Phobius"/>
    </source>
</evidence>